<dbReference type="InterPro" id="IPR036279">
    <property type="entry name" value="5-3_exonuclease_C_sf"/>
</dbReference>
<dbReference type="SUPFAM" id="SSF88723">
    <property type="entry name" value="PIN domain-like"/>
    <property type="match status" value="1"/>
</dbReference>
<dbReference type="InterPro" id="IPR002421">
    <property type="entry name" value="5-3_exonuclease"/>
</dbReference>
<dbReference type="Gene3D" id="1.20.1060.10">
    <property type="entry name" value="Taq DNA Polymerase, Chain T, domain 4"/>
    <property type="match status" value="1"/>
</dbReference>
<evidence type="ECO:0000256" key="12">
    <source>
        <dbReference type="SAM" id="MobiDB-lite"/>
    </source>
</evidence>
<dbReference type="PRINTS" id="PR00868">
    <property type="entry name" value="DNAPOLI"/>
</dbReference>
<evidence type="ECO:0000256" key="11">
    <source>
        <dbReference type="ARBA" id="ARBA00049244"/>
    </source>
</evidence>
<dbReference type="InterPro" id="IPR036397">
    <property type="entry name" value="RNaseH_sf"/>
</dbReference>
<dbReference type="SMART" id="SM00279">
    <property type="entry name" value="HhH2"/>
    <property type="match status" value="1"/>
</dbReference>
<evidence type="ECO:0000259" key="15">
    <source>
        <dbReference type="SMART" id="SM00482"/>
    </source>
</evidence>
<dbReference type="PROSITE" id="PS00447">
    <property type="entry name" value="DNA_POLYMERASE_A"/>
    <property type="match status" value="1"/>
</dbReference>
<dbReference type="NCBIfam" id="NF004397">
    <property type="entry name" value="PRK05755.1"/>
    <property type="match status" value="1"/>
</dbReference>
<evidence type="ECO:0000256" key="7">
    <source>
        <dbReference type="ARBA" id="ARBA00022763"/>
    </source>
</evidence>
<dbReference type="Pfam" id="PF01367">
    <property type="entry name" value="5_3_exonuc"/>
    <property type="match status" value="1"/>
</dbReference>
<sequence length="1166" mass="132061">MLRFEMQVILIDTFGFFFRSFYALPPLFNSKGFPTSLLTVFANLIFEIFKKNKGCCIIFTLEGHDNKRKEIYKDYKANRSEAPADLLLQLPVAVEWLQKMGLKTLQINGYEADDCIATLSHLAQAQGFQVRIISHDKDLYQLINENVIIYDYGKKRVITAAECVEKFGVSPRDFITYQSIVGDSSDNIPGIKGIGAKGAVKILEHFKSLESLYDSITADTSNVESLLGKRAVALILASKDNAFLSRELVTLNSHLLENYDFLESKNEFENSPLLKIAPELKELEMQKILSTIGADRLQLESPPPLRRGVGGWVKNPDNPKHQTTQIDSIESHNTNSITYNTHNKPTPQPPSAREGGYKEPNDKGGGLSTPHDYIESNAQDFIESKSQNIKEDSKDFIESNLGNLQDSKKDSNVSQNLDSKKDSNKFTFKAHLINDKDKLFTLLDSIPKDTTIAFDCETTGLDYRSEKMVGFSFCFDGFNGYYVPFLHKPPISNYNELSKKEIESIILNSKIDSVKQISIADAKLALQQIFTHPLIAHNIKFDIQVALHNFGIYPQNDIKDSMILAWLLNPGSKIGLKELLYKYFKYETEDFDKLMEKIYPKKKLTQKPTFDFVSLEQAKDYGALDSIAAYVLYHKLESMLGIDLKQELKNIETPLIPILINMENNGICVDRQYFIKLKPKFEIMLNALANKIHTQSGYHGLNKSKFNVNSPKQVSEVLFNELKLSTKGNPKKSTNEIYLEAIISEHPVVETLLEYREVFKLFSSYIEPILRLTKGAENAENKGLFNTLDSKDSIESKNRIYTQFLQTGTATGRLSSKSPNLQNISVRSDLGKSIRAGFIARSGYVLASLDYSQIELRLLAHFSGDKTLISAFHNNADIHAQTAKMIFGENIESSGDFATFRNIAKSINFGLIYGMGARKLAQTLQITQFKAKEYIDKYFAKLPHIRDFLESKRVEIENLGYAETLFKRRRYFDFSIANEGVRQGFLREGVNTIFQGSAADLIKKSMIEICDTFGLSLQDSTNSKNIESKGLFSNIDSIESKSQMPAHHPFNKTDSIESKGLFSNIDSKDFIESNSLNSKDSKEILSPIHHPICKDQMPTHHPFKSENSDYKIKLLLQVHDELIFEIKQDLAQNYTQKIKQIMESTYKLKVPLICNIAIASNWAALK</sequence>
<dbReference type="Gene3D" id="3.30.70.370">
    <property type="match status" value="2"/>
</dbReference>
<evidence type="ECO:0000256" key="2">
    <source>
        <dbReference type="ARBA" id="ARBA00012417"/>
    </source>
</evidence>
<dbReference type="EMBL" id="QBIU01000001">
    <property type="protein sequence ID" value="MWV68464.1"/>
    <property type="molecule type" value="Genomic_DNA"/>
</dbReference>
<evidence type="ECO:0000256" key="10">
    <source>
        <dbReference type="ARBA" id="ARBA00023204"/>
    </source>
</evidence>
<gene>
    <name evidence="16" type="primary">polA</name>
    <name evidence="16" type="ORF">DCO61_00030</name>
</gene>
<accession>A0A6B0HVK5</accession>
<dbReference type="GO" id="GO:0008408">
    <property type="term" value="F:3'-5' exonuclease activity"/>
    <property type="evidence" value="ECO:0007669"/>
    <property type="project" value="InterPro"/>
</dbReference>
<protein>
    <recommendedName>
        <fullName evidence="3">DNA polymerase I</fullName>
        <ecNumber evidence="2">2.7.7.7</ecNumber>
    </recommendedName>
</protein>
<comment type="similarity">
    <text evidence="1">Belongs to the DNA polymerase type-A family.</text>
</comment>
<dbReference type="SUPFAM" id="SSF56672">
    <property type="entry name" value="DNA/RNA polymerases"/>
    <property type="match status" value="1"/>
</dbReference>
<comment type="catalytic activity">
    <reaction evidence="11">
        <text>DNA(n) + a 2'-deoxyribonucleoside 5'-triphosphate = DNA(n+1) + diphosphate</text>
        <dbReference type="Rhea" id="RHEA:22508"/>
        <dbReference type="Rhea" id="RHEA-COMP:17339"/>
        <dbReference type="Rhea" id="RHEA-COMP:17340"/>
        <dbReference type="ChEBI" id="CHEBI:33019"/>
        <dbReference type="ChEBI" id="CHEBI:61560"/>
        <dbReference type="ChEBI" id="CHEBI:173112"/>
        <dbReference type="EC" id="2.7.7.7"/>
    </reaction>
</comment>
<keyword evidence="8" id="KW-0239">DNA-directed DNA polymerase</keyword>
<dbReference type="InterPro" id="IPR020046">
    <property type="entry name" value="5-3_exonucl_a-hlix_arch_N"/>
</dbReference>
<evidence type="ECO:0000259" key="13">
    <source>
        <dbReference type="SMART" id="SM00474"/>
    </source>
</evidence>
<organism evidence="16 17">
    <name type="scientific">Helicobacter saguini</name>
    <dbReference type="NCBI Taxonomy" id="1548018"/>
    <lineage>
        <taxon>Bacteria</taxon>
        <taxon>Pseudomonadati</taxon>
        <taxon>Campylobacterota</taxon>
        <taxon>Epsilonproteobacteria</taxon>
        <taxon>Campylobacterales</taxon>
        <taxon>Helicobacteraceae</taxon>
        <taxon>Helicobacter</taxon>
    </lineage>
</organism>
<dbReference type="Pfam" id="PF00476">
    <property type="entry name" value="DNA_pol_A"/>
    <property type="match status" value="2"/>
</dbReference>
<dbReference type="CDD" id="cd06139">
    <property type="entry name" value="DNA_polA_I_Ecoli_like_exo"/>
    <property type="match status" value="1"/>
</dbReference>
<dbReference type="GO" id="GO:0003677">
    <property type="term" value="F:DNA binding"/>
    <property type="evidence" value="ECO:0007669"/>
    <property type="project" value="UniProtKB-KW"/>
</dbReference>
<feature type="domain" description="5'-3' exonuclease" evidence="14">
    <location>
        <begin position="6"/>
        <end position="267"/>
    </location>
</feature>
<dbReference type="FunFam" id="1.10.150.20:FF:000002">
    <property type="entry name" value="DNA polymerase I"/>
    <property type="match status" value="1"/>
</dbReference>
<keyword evidence="7" id="KW-0227">DNA damage</keyword>
<evidence type="ECO:0000256" key="8">
    <source>
        <dbReference type="ARBA" id="ARBA00022932"/>
    </source>
</evidence>
<keyword evidence="9" id="KW-0238">DNA-binding</keyword>
<dbReference type="InterPro" id="IPR029060">
    <property type="entry name" value="PIN-like_dom_sf"/>
</dbReference>
<name>A0A6B0HVK5_9HELI</name>
<keyword evidence="10" id="KW-0234">DNA repair</keyword>
<dbReference type="Pfam" id="PF01612">
    <property type="entry name" value="DNA_pol_A_exo1"/>
    <property type="match status" value="1"/>
</dbReference>
<feature type="domain" description="DNA-directed DNA polymerase family A palm" evidence="15">
    <location>
        <begin position="831"/>
        <end position="1130"/>
    </location>
</feature>
<keyword evidence="4 16" id="KW-0808">Transferase</keyword>
<dbReference type="Gene3D" id="3.30.420.10">
    <property type="entry name" value="Ribonuclease H-like superfamily/Ribonuclease H"/>
    <property type="match status" value="1"/>
</dbReference>
<keyword evidence="6" id="KW-0235">DNA replication</keyword>
<proteinExistence type="inferred from homology"/>
<keyword evidence="5 16" id="KW-0548">Nucleotidyltransferase</keyword>
<evidence type="ECO:0000313" key="17">
    <source>
        <dbReference type="Proteomes" id="UP000477070"/>
    </source>
</evidence>
<dbReference type="GO" id="GO:0006261">
    <property type="term" value="P:DNA-templated DNA replication"/>
    <property type="evidence" value="ECO:0007669"/>
    <property type="project" value="InterPro"/>
</dbReference>
<dbReference type="PANTHER" id="PTHR10133:SF27">
    <property type="entry name" value="DNA POLYMERASE NU"/>
    <property type="match status" value="1"/>
</dbReference>
<dbReference type="SUPFAM" id="SSF53098">
    <property type="entry name" value="Ribonuclease H-like"/>
    <property type="match status" value="1"/>
</dbReference>
<feature type="domain" description="3'-5' exonuclease" evidence="13">
    <location>
        <begin position="430"/>
        <end position="641"/>
    </location>
</feature>
<dbReference type="InterPro" id="IPR012337">
    <property type="entry name" value="RNaseH-like_sf"/>
</dbReference>
<dbReference type="PANTHER" id="PTHR10133">
    <property type="entry name" value="DNA POLYMERASE I"/>
    <property type="match status" value="1"/>
</dbReference>
<evidence type="ECO:0000256" key="4">
    <source>
        <dbReference type="ARBA" id="ARBA00022679"/>
    </source>
</evidence>
<dbReference type="Gene3D" id="3.40.50.1010">
    <property type="entry name" value="5'-nuclease"/>
    <property type="match status" value="1"/>
</dbReference>
<dbReference type="SUPFAM" id="SSF47807">
    <property type="entry name" value="5' to 3' exonuclease, C-terminal subdomain"/>
    <property type="match status" value="1"/>
</dbReference>
<dbReference type="Gene3D" id="1.10.150.20">
    <property type="entry name" value="5' to 3' exonuclease, C-terminal subdomain"/>
    <property type="match status" value="2"/>
</dbReference>
<dbReference type="CDD" id="cd09898">
    <property type="entry name" value="H3TH_53EXO"/>
    <property type="match status" value="1"/>
</dbReference>
<dbReference type="InterPro" id="IPR019760">
    <property type="entry name" value="DNA-dir_DNA_pol_A_CS"/>
</dbReference>
<feature type="compositionally biased region" description="Polar residues" evidence="12">
    <location>
        <begin position="321"/>
        <end position="345"/>
    </location>
</feature>
<dbReference type="SMART" id="SM00474">
    <property type="entry name" value="35EXOc"/>
    <property type="match status" value="1"/>
</dbReference>
<dbReference type="InterPro" id="IPR043502">
    <property type="entry name" value="DNA/RNA_pol_sf"/>
</dbReference>
<dbReference type="InterPro" id="IPR001098">
    <property type="entry name" value="DNA-dir_DNA_pol_A_palm_dom"/>
</dbReference>
<dbReference type="EC" id="2.7.7.7" evidence="2"/>
<dbReference type="Proteomes" id="UP000477070">
    <property type="component" value="Unassembled WGS sequence"/>
</dbReference>
<dbReference type="InterPro" id="IPR002298">
    <property type="entry name" value="DNA_polymerase_A"/>
</dbReference>
<dbReference type="CDD" id="cd09859">
    <property type="entry name" value="PIN_53EXO"/>
    <property type="match status" value="1"/>
</dbReference>
<dbReference type="SMART" id="SM00475">
    <property type="entry name" value="53EXOc"/>
    <property type="match status" value="1"/>
</dbReference>
<dbReference type="GO" id="GO:0006302">
    <property type="term" value="P:double-strand break repair"/>
    <property type="evidence" value="ECO:0007669"/>
    <property type="project" value="TreeGrafter"/>
</dbReference>
<evidence type="ECO:0000256" key="5">
    <source>
        <dbReference type="ARBA" id="ARBA00022695"/>
    </source>
</evidence>
<evidence type="ECO:0000313" key="16">
    <source>
        <dbReference type="EMBL" id="MWV68464.1"/>
    </source>
</evidence>
<evidence type="ECO:0000256" key="9">
    <source>
        <dbReference type="ARBA" id="ARBA00023125"/>
    </source>
</evidence>
<dbReference type="GO" id="GO:0003887">
    <property type="term" value="F:DNA-directed DNA polymerase activity"/>
    <property type="evidence" value="ECO:0007669"/>
    <property type="project" value="UniProtKB-KW"/>
</dbReference>
<dbReference type="InterPro" id="IPR002562">
    <property type="entry name" value="3'-5'_exonuclease_dom"/>
</dbReference>
<dbReference type="SMART" id="SM00482">
    <property type="entry name" value="POLAc"/>
    <property type="match status" value="1"/>
</dbReference>
<dbReference type="GO" id="GO:0008409">
    <property type="term" value="F:5'-3' exonuclease activity"/>
    <property type="evidence" value="ECO:0007669"/>
    <property type="project" value="InterPro"/>
</dbReference>
<evidence type="ECO:0000256" key="3">
    <source>
        <dbReference type="ARBA" id="ARBA00020311"/>
    </source>
</evidence>
<dbReference type="InterPro" id="IPR020045">
    <property type="entry name" value="DNA_polI_H3TH"/>
</dbReference>
<comment type="caution">
    <text evidence="16">The sequence shown here is derived from an EMBL/GenBank/DDBJ whole genome shotgun (WGS) entry which is preliminary data.</text>
</comment>
<feature type="region of interest" description="Disordered" evidence="12">
    <location>
        <begin position="299"/>
        <end position="373"/>
    </location>
</feature>
<evidence type="ECO:0000256" key="6">
    <source>
        <dbReference type="ARBA" id="ARBA00022705"/>
    </source>
</evidence>
<dbReference type="Pfam" id="PF02739">
    <property type="entry name" value="5_3_exonuc_N"/>
    <property type="match status" value="1"/>
</dbReference>
<dbReference type="AlphaFoldDB" id="A0A6B0HVK5"/>
<reference evidence="16 17" key="1">
    <citation type="submission" date="2019-12" db="EMBL/GenBank/DDBJ databases">
        <title>Multi-Generational Helicobacter saguini Isolates.</title>
        <authorList>
            <person name="Mannion A."/>
            <person name="Shen Z."/>
            <person name="Fox J.G."/>
        </authorList>
    </citation>
    <scope>NUCLEOTIDE SEQUENCE [LARGE SCALE GENOMIC DNA]</scope>
    <source>
        <strain evidence="17">16-048 (F4)</strain>
    </source>
</reference>
<evidence type="ECO:0000259" key="14">
    <source>
        <dbReference type="SMART" id="SM00475"/>
    </source>
</evidence>
<dbReference type="InterPro" id="IPR008918">
    <property type="entry name" value="HhH2"/>
</dbReference>
<evidence type="ECO:0000256" key="1">
    <source>
        <dbReference type="ARBA" id="ARBA00007705"/>
    </source>
</evidence>